<feature type="signal peptide" evidence="1">
    <location>
        <begin position="1"/>
        <end position="19"/>
    </location>
</feature>
<dbReference type="EMBL" id="ML993586">
    <property type="protein sequence ID" value="KAF2170188.1"/>
    <property type="molecule type" value="Genomic_DNA"/>
</dbReference>
<accession>A0A6A6CVG7</accession>
<dbReference type="GeneID" id="54558371"/>
<keyword evidence="1" id="KW-0732">Signal</keyword>
<evidence type="ECO:0000313" key="2">
    <source>
        <dbReference type="EMBL" id="KAF2170188.1"/>
    </source>
</evidence>
<dbReference type="RefSeq" id="XP_033671077.1">
    <property type="nucleotide sequence ID" value="XM_033805099.1"/>
</dbReference>
<sequence>MAFRTFATLAIAYAGLSHALLCVPDLTGLLGIGTGKDTLNGTFILQARNPDGALLPVVNSPTPAPGGFFLPLYLGNSSTTDLNNTFTTPQFTLQGGSAYAPGGTKLVTQSNPLLAAQALYLGADSTQFTHLFEAVNASCDGEASTLLRFQGIVPIPLATASINQTSFAPNAGLSSPILEDLLTLGNPVDLIITPHSAS</sequence>
<gene>
    <name evidence="2" type="ORF">M409DRAFT_19791</name>
</gene>
<proteinExistence type="predicted"/>
<reference evidence="2" key="1">
    <citation type="journal article" date="2020" name="Stud. Mycol.">
        <title>101 Dothideomycetes genomes: a test case for predicting lifestyles and emergence of pathogens.</title>
        <authorList>
            <person name="Haridas S."/>
            <person name="Albert R."/>
            <person name="Binder M."/>
            <person name="Bloem J."/>
            <person name="Labutti K."/>
            <person name="Salamov A."/>
            <person name="Andreopoulos B."/>
            <person name="Baker S."/>
            <person name="Barry K."/>
            <person name="Bills G."/>
            <person name="Bluhm B."/>
            <person name="Cannon C."/>
            <person name="Castanera R."/>
            <person name="Culley D."/>
            <person name="Daum C."/>
            <person name="Ezra D."/>
            <person name="Gonzalez J."/>
            <person name="Henrissat B."/>
            <person name="Kuo A."/>
            <person name="Liang C."/>
            <person name="Lipzen A."/>
            <person name="Lutzoni F."/>
            <person name="Magnuson J."/>
            <person name="Mondo S."/>
            <person name="Nolan M."/>
            <person name="Ohm R."/>
            <person name="Pangilinan J."/>
            <person name="Park H.-J."/>
            <person name="Ramirez L."/>
            <person name="Alfaro M."/>
            <person name="Sun H."/>
            <person name="Tritt A."/>
            <person name="Yoshinaga Y."/>
            <person name="Zwiers L.-H."/>
            <person name="Turgeon B."/>
            <person name="Goodwin S."/>
            <person name="Spatafora J."/>
            <person name="Crous P."/>
            <person name="Grigoriev I."/>
        </authorList>
    </citation>
    <scope>NUCLEOTIDE SEQUENCE</scope>
    <source>
        <strain evidence="2">ATCC 36951</strain>
    </source>
</reference>
<keyword evidence="3" id="KW-1185">Reference proteome</keyword>
<name>A0A6A6CVG7_ZASCE</name>
<dbReference type="Proteomes" id="UP000799537">
    <property type="component" value="Unassembled WGS sequence"/>
</dbReference>
<organism evidence="2 3">
    <name type="scientific">Zasmidium cellare ATCC 36951</name>
    <dbReference type="NCBI Taxonomy" id="1080233"/>
    <lineage>
        <taxon>Eukaryota</taxon>
        <taxon>Fungi</taxon>
        <taxon>Dikarya</taxon>
        <taxon>Ascomycota</taxon>
        <taxon>Pezizomycotina</taxon>
        <taxon>Dothideomycetes</taxon>
        <taxon>Dothideomycetidae</taxon>
        <taxon>Mycosphaerellales</taxon>
        <taxon>Mycosphaerellaceae</taxon>
        <taxon>Zasmidium</taxon>
    </lineage>
</organism>
<dbReference type="OrthoDB" id="10537380at2759"/>
<evidence type="ECO:0000313" key="3">
    <source>
        <dbReference type="Proteomes" id="UP000799537"/>
    </source>
</evidence>
<evidence type="ECO:0000256" key="1">
    <source>
        <dbReference type="SAM" id="SignalP"/>
    </source>
</evidence>
<dbReference type="AlphaFoldDB" id="A0A6A6CVG7"/>
<protein>
    <submittedName>
        <fullName evidence="2">Uncharacterized protein</fullName>
    </submittedName>
</protein>
<feature type="chain" id="PRO_5025654364" evidence="1">
    <location>
        <begin position="20"/>
        <end position="198"/>
    </location>
</feature>